<protein>
    <submittedName>
        <fullName evidence="2">NADPH-dependent oxidoreductase</fullName>
    </submittedName>
</protein>
<dbReference type="AlphaFoldDB" id="A0A2I1I7X0"/>
<dbReference type="GO" id="GO:0010181">
    <property type="term" value="F:FMN binding"/>
    <property type="evidence" value="ECO:0007669"/>
    <property type="project" value="TreeGrafter"/>
</dbReference>
<dbReference type="RefSeq" id="WP_101627683.1">
    <property type="nucleotide sequence ID" value="NZ_PKKJ01000001.1"/>
</dbReference>
<dbReference type="Gene3D" id="3.40.50.360">
    <property type="match status" value="1"/>
</dbReference>
<proteinExistence type="predicted"/>
<dbReference type="GO" id="GO:0005829">
    <property type="term" value="C:cytosol"/>
    <property type="evidence" value="ECO:0007669"/>
    <property type="project" value="TreeGrafter"/>
</dbReference>
<accession>A0A2I1I7X0</accession>
<dbReference type="Proteomes" id="UP000234545">
    <property type="component" value="Unassembled WGS sequence"/>
</dbReference>
<comment type="caution">
    <text evidence="2">The sequence shown here is derived from an EMBL/GenBank/DDBJ whole genome shotgun (WGS) entry which is preliminary data.</text>
</comment>
<dbReference type="Pfam" id="PF03358">
    <property type="entry name" value="FMN_red"/>
    <property type="match status" value="1"/>
</dbReference>
<dbReference type="PANTHER" id="PTHR30543">
    <property type="entry name" value="CHROMATE REDUCTASE"/>
    <property type="match status" value="1"/>
</dbReference>
<gene>
    <name evidence="2" type="ORF">CYJ25_02995</name>
</gene>
<dbReference type="InterPro" id="IPR029039">
    <property type="entry name" value="Flavoprotein-like_sf"/>
</dbReference>
<evidence type="ECO:0000259" key="1">
    <source>
        <dbReference type="Pfam" id="PF03358"/>
    </source>
</evidence>
<dbReference type="EMBL" id="PKKJ01000001">
    <property type="protein sequence ID" value="PKY67210.1"/>
    <property type="molecule type" value="Genomic_DNA"/>
</dbReference>
<dbReference type="SUPFAM" id="SSF52218">
    <property type="entry name" value="Flavoproteins"/>
    <property type="match status" value="1"/>
</dbReference>
<dbReference type="GO" id="GO:0016491">
    <property type="term" value="F:oxidoreductase activity"/>
    <property type="evidence" value="ECO:0007669"/>
    <property type="project" value="InterPro"/>
</dbReference>
<dbReference type="InterPro" id="IPR050712">
    <property type="entry name" value="NAD(P)H-dep_reductase"/>
</dbReference>
<name>A0A2I1I7X0_9ACTO</name>
<reference evidence="2 3" key="1">
    <citation type="submission" date="2017-12" db="EMBL/GenBank/DDBJ databases">
        <title>Phylogenetic diversity of female urinary microbiome.</title>
        <authorList>
            <person name="Thomas-White K."/>
            <person name="Wolfe A.J."/>
        </authorList>
    </citation>
    <scope>NUCLEOTIDE SEQUENCE [LARGE SCALE GENOMIC DNA]</scope>
    <source>
        <strain evidence="2 3">UMB0250</strain>
    </source>
</reference>
<dbReference type="PANTHER" id="PTHR30543:SF21">
    <property type="entry name" value="NAD(P)H-DEPENDENT FMN REDUCTASE LOT6"/>
    <property type="match status" value="1"/>
</dbReference>
<evidence type="ECO:0000313" key="2">
    <source>
        <dbReference type="EMBL" id="PKY67210.1"/>
    </source>
</evidence>
<sequence>MTRLGVILGTVRPNRVGASVAQWVADKANAVEGVEAEVIDIASFSLPLFAEPMPPAMAVPRDPAGAKFNETVSSYDALIFVSPEYNHSIPGALKNAIDFLEPKALANKGVGFVGYSFSGGVRQVEHLRQILANFEAAMVAQQVSLSLITDFENKSEFKPGAHHDNEVQGMVAAMVARTDALAPLR</sequence>
<dbReference type="OrthoDB" id="9812295at2"/>
<dbReference type="InterPro" id="IPR005025">
    <property type="entry name" value="FMN_Rdtase-like_dom"/>
</dbReference>
<evidence type="ECO:0000313" key="3">
    <source>
        <dbReference type="Proteomes" id="UP000234545"/>
    </source>
</evidence>
<feature type="domain" description="NADPH-dependent FMN reductase-like" evidence="1">
    <location>
        <begin position="3"/>
        <end position="146"/>
    </location>
</feature>
<organism evidence="2 3">
    <name type="scientific">Schaalia turicensis</name>
    <dbReference type="NCBI Taxonomy" id="131111"/>
    <lineage>
        <taxon>Bacteria</taxon>
        <taxon>Bacillati</taxon>
        <taxon>Actinomycetota</taxon>
        <taxon>Actinomycetes</taxon>
        <taxon>Actinomycetales</taxon>
        <taxon>Actinomycetaceae</taxon>
        <taxon>Schaalia</taxon>
    </lineage>
</organism>